<reference evidence="1" key="3">
    <citation type="journal article" date="2017" name="Nature">
        <title>Genome sequence of the progenitor of the wheat D genome Aegilops tauschii.</title>
        <authorList>
            <person name="Luo M.C."/>
            <person name="Gu Y.Q."/>
            <person name="Puiu D."/>
            <person name="Wang H."/>
            <person name="Twardziok S.O."/>
            <person name="Deal K.R."/>
            <person name="Huo N."/>
            <person name="Zhu T."/>
            <person name="Wang L."/>
            <person name="Wang Y."/>
            <person name="McGuire P.E."/>
            <person name="Liu S."/>
            <person name="Long H."/>
            <person name="Ramasamy R.K."/>
            <person name="Rodriguez J.C."/>
            <person name="Van S.L."/>
            <person name="Yuan L."/>
            <person name="Wang Z."/>
            <person name="Xia Z."/>
            <person name="Xiao L."/>
            <person name="Anderson O.D."/>
            <person name="Ouyang S."/>
            <person name="Liang Y."/>
            <person name="Zimin A.V."/>
            <person name="Pertea G."/>
            <person name="Qi P."/>
            <person name="Bennetzen J.L."/>
            <person name="Dai X."/>
            <person name="Dawson M.W."/>
            <person name="Muller H.G."/>
            <person name="Kugler K."/>
            <person name="Rivarola-Duarte L."/>
            <person name="Spannagl M."/>
            <person name="Mayer K.F.X."/>
            <person name="Lu F.H."/>
            <person name="Bevan M.W."/>
            <person name="Leroy P."/>
            <person name="Li P."/>
            <person name="You F.M."/>
            <person name="Sun Q."/>
            <person name="Liu Z."/>
            <person name="Lyons E."/>
            <person name="Wicker T."/>
            <person name="Salzberg S.L."/>
            <person name="Devos K.M."/>
            <person name="Dvorak J."/>
        </authorList>
    </citation>
    <scope>NUCLEOTIDE SEQUENCE [LARGE SCALE GENOMIC DNA]</scope>
    <source>
        <strain evidence="1">cv. AL8/78</strain>
    </source>
</reference>
<dbReference type="Proteomes" id="UP000015105">
    <property type="component" value="Chromosome 6D"/>
</dbReference>
<reference evidence="1" key="5">
    <citation type="journal article" date="2021" name="G3 (Bethesda)">
        <title>Aegilops tauschii genome assembly Aet v5.0 features greater sequence contiguity and improved annotation.</title>
        <authorList>
            <person name="Wang L."/>
            <person name="Zhu T."/>
            <person name="Rodriguez J.C."/>
            <person name="Deal K.R."/>
            <person name="Dubcovsky J."/>
            <person name="McGuire P.E."/>
            <person name="Lux T."/>
            <person name="Spannagl M."/>
            <person name="Mayer K.F.X."/>
            <person name="Baldrich P."/>
            <person name="Meyers B.C."/>
            <person name="Huo N."/>
            <person name="Gu Y.Q."/>
            <person name="Zhou H."/>
            <person name="Devos K.M."/>
            <person name="Bennetzen J.L."/>
            <person name="Unver T."/>
            <person name="Budak H."/>
            <person name="Gulick P.J."/>
            <person name="Galiba G."/>
            <person name="Kalapos B."/>
            <person name="Nelson D.R."/>
            <person name="Li P."/>
            <person name="You F.M."/>
            <person name="Luo M.C."/>
            <person name="Dvorak J."/>
        </authorList>
    </citation>
    <scope>NUCLEOTIDE SEQUENCE [LARGE SCALE GENOMIC DNA]</scope>
    <source>
        <strain evidence="1">cv. AL8/78</strain>
    </source>
</reference>
<keyword evidence="2" id="KW-1185">Reference proteome</keyword>
<reference evidence="2" key="2">
    <citation type="journal article" date="2017" name="Nat. Plants">
        <title>The Aegilops tauschii genome reveals multiple impacts of transposons.</title>
        <authorList>
            <person name="Zhao G."/>
            <person name="Zou C."/>
            <person name="Li K."/>
            <person name="Wang K."/>
            <person name="Li T."/>
            <person name="Gao L."/>
            <person name="Zhang X."/>
            <person name="Wang H."/>
            <person name="Yang Z."/>
            <person name="Liu X."/>
            <person name="Jiang W."/>
            <person name="Mao L."/>
            <person name="Kong X."/>
            <person name="Jiao Y."/>
            <person name="Jia J."/>
        </authorList>
    </citation>
    <scope>NUCLEOTIDE SEQUENCE [LARGE SCALE GENOMIC DNA]</scope>
    <source>
        <strain evidence="2">cv. AL8/78</strain>
    </source>
</reference>
<dbReference type="EnsemblPlants" id="AET6Gv20639700.10">
    <property type="protein sequence ID" value="AET6Gv20639700.10"/>
    <property type="gene ID" value="AET6Gv20639700"/>
</dbReference>
<organism evidence="1 2">
    <name type="scientific">Aegilops tauschii subsp. strangulata</name>
    <name type="common">Goatgrass</name>
    <dbReference type="NCBI Taxonomy" id="200361"/>
    <lineage>
        <taxon>Eukaryota</taxon>
        <taxon>Viridiplantae</taxon>
        <taxon>Streptophyta</taxon>
        <taxon>Embryophyta</taxon>
        <taxon>Tracheophyta</taxon>
        <taxon>Spermatophyta</taxon>
        <taxon>Magnoliopsida</taxon>
        <taxon>Liliopsida</taxon>
        <taxon>Poales</taxon>
        <taxon>Poaceae</taxon>
        <taxon>BOP clade</taxon>
        <taxon>Pooideae</taxon>
        <taxon>Triticodae</taxon>
        <taxon>Triticeae</taxon>
        <taxon>Triticinae</taxon>
        <taxon>Aegilops</taxon>
    </lineage>
</organism>
<reference evidence="1" key="4">
    <citation type="submission" date="2019-03" db="UniProtKB">
        <authorList>
            <consortium name="EnsemblPlants"/>
        </authorList>
    </citation>
    <scope>IDENTIFICATION</scope>
</reference>
<name>A0A453P7Y0_AEGTS</name>
<reference evidence="2" key="1">
    <citation type="journal article" date="2014" name="Science">
        <title>Ancient hybridizations among the ancestral genomes of bread wheat.</title>
        <authorList>
            <consortium name="International Wheat Genome Sequencing Consortium,"/>
            <person name="Marcussen T."/>
            <person name="Sandve S.R."/>
            <person name="Heier L."/>
            <person name="Spannagl M."/>
            <person name="Pfeifer M."/>
            <person name="Jakobsen K.S."/>
            <person name="Wulff B.B."/>
            <person name="Steuernagel B."/>
            <person name="Mayer K.F."/>
            <person name="Olsen O.A."/>
        </authorList>
    </citation>
    <scope>NUCLEOTIDE SEQUENCE [LARGE SCALE GENOMIC DNA]</scope>
    <source>
        <strain evidence="2">cv. AL8/78</strain>
    </source>
</reference>
<protein>
    <submittedName>
        <fullName evidence="1">Uncharacterized protein</fullName>
    </submittedName>
</protein>
<dbReference type="AlphaFoldDB" id="A0A453P7Y0"/>
<dbReference type="Gramene" id="AET6Gv20639700.10">
    <property type="protein sequence ID" value="AET6Gv20639700.10"/>
    <property type="gene ID" value="AET6Gv20639700"/>
</dbReference>
<proteinExistence type="predicted"/>
<evidence type="ECO:0000313" key="1">
    <source>
        <dbReference type="EnsemblPlants" id="AET6Gv20639700.10"/>
    </source>
</evidence>
<sequence length="61" mass="7157">VRKYEGVLHALTHIFEQEGLRGLYRYNHLYTILQTYNVTGCKFVLHCKHANYRSTSLFPGV</sequence>
<evidence type="ECO:0000313" key="2">
    <source>
        <dbReference type="Proteomes" id="UP000015105"/>
    </source>
</evidence>
<accession>A0A453P7Y0</accession>